<sequence>MASGATTEILTHPYRVFRYKVEIESITAGAFSEVSGLEATVDVVEYRTGNASRPTVQKLPGLTRYGNVRLSRGIIGELDTLAWLHSAAADGTSGPTGIQRRLVTITLLDDAGNDGPRWELVNAWPVSYRVSDLNAASSEVALEVLELAHEGFTRLDPPDSTGTSDKSIGSILSYLAAPAGR</sequence>
<evidence type="ECO:0000313" key="3">
    <source>
        <dbReference type="Proteomes" id="UP000095765"/>
    </source>
</evidence>
<dbReference type="Proteomes" id="UP000260828">
    <property type="component" value="Unassembled WGS sequence"/>
</dbReference>
<dbReference type="GeneID" id="72464337"/>
<dbReference type="RefSeq" id="WP_006874535.1">
    <property type="nucleotide sequence ID" value="NZ_CABIWA010000002.1"/>
</dbReference>
<dbReference type="Pfam" id="PF06841">
    <property type="entry name" value="Phage_T4_gp19"/>
    <property type="match status" value="1"/>
</dbReference>
<evidence type="ECO:0000313" key="2">
    <source>
        <dbReference type="EMBL" id="RGE68857.1"/>
    </source>
</evidence>
<dbReference type="GO" id="GO:0005198">
    <property type="term" value="F:structural molecule activity"/>
    <property type="evidence" value="ECO:0007669"/>
    <property type="project" value="InterPro"/>
</dbReference>
<evidence type="ECO:0000313" key="1">
    <source>
        <dbReference type="EMBL" id="CUP21032.1"/>
    </source>
</evidence>
<reference evidence="2 4" key="2">
    <citation type="submission" date="2018-08" db="EMBL/GenBank/DDBJ databases">
        <title>A genome reference for cultivated species of the human gut microbiota.</title>
        <authorList>
            <person name="Zou Y."/>
            <person name="Xue W."/>
            <person name="Luo G."/>
        </authorList>
    </citation>
    <scope>NUCLEOTIDE SEQUENCE [LARGE SCALE GENOMIC DNA]</scope>
    <source>
        <strain evidence="2 4">TF05-12AC</strain>
    </source>
</reference>
<dbReference type="OrthoDB" id="73314at2"/>
<protein>
    <submittedName>
        <fullName evidence="1">Conserved hypothetical phage tail region protein</fullName>
    </submittedName>
    <submittedName>
        <fullName evidence="2">Phage tail protein</fullName>
    </submittedName>
</protein>
<dbReference type="EMBL" id="CZBE01000001">
    <property type="protein sequence ID" value="CUP21032.1"/>
    <property type="molecule type" value="Genomic_DNA"/>
</dbReference>
<dbReference type="InterPro" id="IPR010667">
    <property type="entry name" value="Phage_T4_Gp19"/>
</dbReference>
<dbReference type="PANTHER" id="PTHR38009">
    <property type="entry name" value="CONSERVED HYPOTHETICAL PHAGE TAIL PROTEIN"/>
    <property type="match status" value="1"/>
</dbReference>
<evidence type="ECO:0000313" key="4">
    <source>
        <dbReference type="Proteomes" id="UP000260828"/>
    </source>
</evidence>
<dbReference type="AlphaFoldDB" id="A0A174L9T6"/>
<gene>
    <name evidence="2" type="ORF">DXC40_06070</name>
    <name evidence="1" type="ORF">ERS852551_00098</name>
</gene>
<proteinExistence type="predicted"/>
<name>A0A174L9T6_9FIRM</name>
<reference evidence="1 3" key="1">
    <citation type="submission" date="2015-09" db="EMBL/GenBank/DDBJ databases">
        <authorList>
            <consortium name="Pathogen Informatics"/>
        </authorList>
    </citation>
    <scope>NUCLEOTIDE SEQUENCE [LARGE SCALE GENOMIC DNA]</scope>
    <source>
        <strain evidence="1 3">2789STDY5834939</strain>
    </source>
</reference>
<dbReference type="PANTHER" id="PTHR38009:SF1">
    <property type="entry name" value="CONSERVED HYPOTHETICAL PHAGE TAIL PROTEIN"/>
    <property type="match status" value="1"/>
</dbReference>
<dbReference type="EMBL" id="QVME01000002">
    <property type="protein sequence ID" value="RGE68857.1"/>
    <property type="molecule type" value="Genomic_DNA"/>
</dbReference>
<dbReference type="NCBIfam" id="TIGR02241">
    <property type="entry name" value="conserved hypothetical phage tail region protein"/>
    <property type="match status" value="1"/>
</dbReference>
<dbReference type="InterPro" id="IPR011747">
    <property type="entry name" value="CHP02241"/>
</dbReference>
<dbReference type="Proteomes" id="UP000095765">
    <property type="component" value="Unassembled WGS sequence"/>
</dbReference>
<organism evidence="1 3">
    <name type="scientific">Anaerotruncus colihominis</name>
    <dbReference type="NCBI Taxonomy" id="169435"/>
    <lineage>
        <taxon>Bacteria</taxon>
        <taxon>Bacillati</taxon>
        <taxon>Bacillota</taxon>
        <taxon>Clostridia</taxon>
        <taxon>Eubacteriales</taxon>
        <taxon>Oscillospiraceae</taxon>
        <taxon>Anaerotruncus</taxon>
    </lineage>
</organism>
<accession>A0A174L9T6</accession>